<evidence type="ECO:0000313" key="2">
    <source>
        <dbReference type="EMBL" id="KAJ1206318.1"/>
    </source>
</evidence>
<name>A0AAV7W142_PLEWA</name>
<protein>
    <submittedName>
        <fullName evidence="2">Uncharacterized protein</fullName>
    </submittedName>
</protein>
<evidence type="ECO:0000313" key="3">
    <source>
        <dbReference type="Proteomes" id="UP001066276"/>
    </source>
</evidence>
<keyword evidence="3" id="KW-1185">Reference proteome</keyword>
<gene>
    <name evidence="2" type="ORF">NDU88_001725</name>
</gene>
<feature type="region of interest" description="Disordered" evidence="1">
    <location>
        <begin position="75"/>
        <end position="197"/>
    </location>
</feature>
<dbReference type="EMBL" id="JANPWB010000002">
    <property type="protein sequence ID" value="KAJ1206318.1"/>
    <property type="molecule type" value="Genomic_DNA"/>
</dbReference>
<reference evidence="2" key="1">
    <citation type="journal article" date="2022" name="bioRxiv">
        <title>Sequencing and chromosome-scale assembly of the giantPleurodeles waltlgenome.</title>
        <authorList>
            <person name="Brown T."/>
            <person name="Elewa A."/>
            <person name="Iarovenko S."/>
            <person name="Subramanian E."/>
            <person name="Araus A.J."/>
            <person name="Petzold A."/>
            <person name="Susuki M."/>
            <person name="Suzuki K.-i.T."/>
            <person name="Hayashi T."/>
            <person name="Toyoda A."/>
            <person name="Oliveira C."/>
            <person name="Osipova E."/>
            <person name="Leigh N.D."/>
            <person name="Simon A."/>
            <person name="Yun M.H."/>
        </authorList>
    </citation>
    <scope>NUCLEOTIDE SEQUENCE</scope>
    <source>
        <strain evidence="2">20211129_DDA</strain>
        <tissue evidence="2">Liver</tissue>
    </source>
</reference>
<accession>A0AAV7W142</accession>
<evidence type="ECO:0000256" key="1">
    <source>
        <dbReference type="SAM" id="MobiDB-lite"/>
    </source>
</evidence>
<feature type="compositionally biased region" description="Polar residues" evidence="1">
    <location>
        <begin position="75"/>
        <end position="95"/>
    </location>
</feature>
<dbReference type="AlphaFoldDB" id="A0AAV7W142"/>
<comment type="caution">
    <text evidence="2">The sequence shown here is derived from an EMBL/GenBank/DDBJ whole genome shotgun (WGS) entry which is preliminary data.</text>
</comment>
<feature type="compositionally biased region" description="Basic residues" evidence="1">
    <location>
        <begin position="143"/>
        <end position="157"/>
    </location>
</feature>
<proteinExistence type="predicted"/>
<dbReference type="Proteomes" id="UP001066276">
    <property type="component" value="Chromosome 1_2"/>
</dbReference>
<organism evidence="2 3">
    <name type="scientific">Pleurodeles waltl</name>
    <name type="common">Iberian ribbed newt</name>
    <dbReference type="NCBI Taxonomy" id="8319"/>
    <lineage>
        <taxon>Eukaryota</taxon>
        <taxon>Metazoa</taxon>
        <taxon>Chordata</taxon>
        <taxon>Craniata</taxon>
        <taxon>Vertebrata</taxon>
        <taxon>Euteleostomi</taxon>
        <taxon>Amphibia</taxon>
        <taxon>Batrachia</taxon>
        <taxon>Caudata</taxon>
        <taxon>Salamandroidea</taxon>
        <taxon>Salamandridae</taxon>
        <taxon>Pleurodelinae</taxon>
        <taxon>Pleurodeles</taxon>
    </lineage>
</organism>
<sequence>MATETFAKVTAHPKRVQAVFRSLGERWPHASFTRLNLALTLREYAPSGSPRGLRHAEGVVSCQRLRATLDFQPTSLSAHQPTSGLPDQWEKSTQAPEAPKLSPAGEKSPECWHQASGNGKPGKRAGPAVPSGLDAPDPPVAGAHKRTTKTPLGKRPRATSPQSPAEAARTRVRLAGGRGVQGPRRPRVLPFNPNSKL</sequence>